<comment type="similarity">
    <text evidence="1">Belongs to the DNA polymerase delta/II small subunit family.</text>
</comment>
<accession>A0A1Y1X277</accession>
<evidence type="ECO:0000256" key="1">
    <source>
        <dbReference type="ARBA" id="ARBA00006035"/>
    </source>
</evidence>
<proteinExistence type="inferred from homology"/>
<dbReference type="Proteomes" id="UP000193920">
    <property type="component" value="Unassembled WGS sequence"/>
</dbReference>
<protein>
    <recommendedName>
        <fullName evidence="3">DNA polymerase alpha/delta/epsilon subunit B domain-containing protein</fullName>
    </recommendedName>
</protein>
<dbReference type="OrthoDB" id="3763at2759"/>
<evidence type="ECO:0000259" key="3">
    <source>
        <dbReference type="Pfam" id="PF04042"/>
    </source>
</evidence>
<feature type="domain" description="DNA polymerase alpha/delta/epsilon subunit B" evidence="3">
    <location>
        <begin position="56"/>
        <end position="275"/>
    </location>
</feature>
<comment type="caution">
    <text evidence="4">The sequence shown here is derived from an EMBL/GenBank/DDBJ whole genome shotgun (WGS) entry which is preliminary data.</text>
</comment>
<organism evidence="4 5">
    <name type="scientific">Neocallimastix californiae</name>
    <dbReference type="NCBI Taxonomy" id="1754190"/>
    <lineage>
        <taxon>Eukaryota</taxon>
        <taxon>Fungi</taxon>
        <taxon>Fungi incertae sedis</taxon>
        <taxon>Chytridiomycota</taxon>
        <taxon>Chytridiomycota incertae sedis</taxon>
        <taxon>Neocallimastigomycetes</taxon>
        <taxon>Neocallimastigales</taxon>
        <taxon>Neocallimastigaceae</taxon>
        <taxon>Neocallimastix</taxon>
    </lineage>
</organism>
<dbReference type="InterPro" id="IPR024826">
    <property type="entry name" value="DNA_pol_delta/II_ssu"/>
</dbReference>
<dbReference type="STRING" id="1754190.A0A1Y1X277"/>
<reference evidence="4 5" key="1">
    <citation type="submission" date="2016-08" db="EMBL/GenBank/DDBJ databases">
        <title>A Parts List for Fungal Cellulosomes Revealed by Comparative Genomics.</title>
        <authorList>
            <consortium name="DOE Joint Genome Institute"/>
            <person name="Haitjema C.H."/>
            <person name="Gilmore S.P."/>
            <person name="Henske J.K."/>
            <person name="Solomon K.V."/>
            <person name="De Groot R."/>
            <person name="Kuo A."/>
            <person name="Mondo S.J."/>
            <person name="Salamov A.A."/>
            <person name="Labutti K."/>
            <person name="Zhao Z."/>
            <person name="Chiniquy J."/>
            <person name="Barry K."/>
            <person name="Brewer H.M."/>
            <person name="Purvine S.O."/>
            <person name="Wright A.T."/>
            <person name="Boxma B."/>
            <person name="Van Alen T."/>
            <person name="Hackstein J.H."/>
            <person name="Baker S.E."/>
            <person name="Grigoriev I.V."/>
            <person name="O'Malley M.A."/>
        </authorList>
    </citation>
    <scope>NUCLEOTIDE SEQUENCE [LARGE SCALE GENOMIC DNA]</scope>
    <source>
        <strain evidence="4 5">G1</strain>
    </source>
</reference>
<dbReference type="GO" id="GO:0043625">
    <property type="term" value="C:delta DNA polymerase complex"/>
    <property type="evidence" value="ECO:0007669"/>
    <property type="project" value="TreeGrafter"/>
</dbReference>
<dbReference type="PANTHER" id="PTHR10416">
    <property type="entry name" value="DNA POLYMERASE DELTA SUBUNIT 2"/>
    <property type="match status" value="1"/>
</dbReference>
<dbReference type="AlphaFoldDB" id="A0A1Y1X277"/>
<dbReference type="Pfam" id="PF04042">
    <property type="entry name" value="DNA_pol_E_B"/>
    <property type="match status" value="1"/>
</dbReference>
<dbReference type="Gene3D" id="3.60.21.50">
    <property type="match status" value="1"/>
</dbReference>
<keyword evidence="2" id="KW-0235">DNA replication</keyword>
<dbReference type="CDD" id="cd07387">
    <property type="entry name" value="MPP_PolD2_C"/>
    <property type="match status" value="1"/>
</dbReference>
<dbReference type="EMBL" id="MCOG01001502">
    <property type="protein sequence ID" value="ORX79900.1"/>
    <property type="molecule type" value="Genomic_DNA"/>
</dbReference>
<dbReference type="PANTHER" id="PTHR10416:SF0">
    <property type="entry name" value="DNA POLYMERASE DELTA SUBUNIT 2"/>
    <property type="match status" value="1"/>
</dbReference>
<dbReference type="InterPro" id="IPR041863">
    <property type="entry name" value="PolD2_C"/>
</dbReference>
<keyword evidence="5" id="KW-1185">Reference proteome</keyword>
<dbReference type="GO" id="GO:0006271">
    <property type="term" value="P:DNA strand elongation involved in DNA replication"/>
    <property type="evidence" value="ECO:0007669"/>
    <property type="project" value="TreeGrafter"/>
</dbReference>
<name>A0A1Y1X277_9FUNG</name>
<dbReference type="GO" id="GO:0003677">
    <property type="term" value="F:DNA binding"/>
    <property type="evidence" value="ECO:0007669"/>
    <property type="project" value="InterPro"/>
</dbReference>
<gene>
    <name evidence="4" type="ORF">LY90DRAFT_447324</name>
</gene>
<sequence length="316" mass="36147">LYIGAVIGVLGLENKHGDFELLDYCLPGYPERIPHSIMKMEVEEEGEGEKDEPKYIAFLSGIEIGNEAYNSLKTQLLFEYLTGELGCIADQVHASQIIRVIFAGNLITKYKRTKEEIKNARLYGHFNCKSSTDYQEYLKQLDRLLSTVSSCVPIDIMPGDNDPVNRSFPQQPLHSSFFKETNLSDACQMATNPHYCEIDHLNILGTSGQNIKDQNQEKEMKKETPIDMLERTLKWQHMAPTAPDTLTCYPFKENDPFVIESLPDVYFVGNQRRFAQRLIEGPNHTKTKLIMIPSFLQTHQLVLLNTKSLECFTLQF</sequence>
<evidence type="ECO:0000256" key="2">
    <source>
        <dbReference type="ARBA" id="ARBA00022705"/>
    </source>
</evidence>
<dbReference type="InterPro" id="IPR007185">
    <property type="entry name" value="DNA_pol_a/d/e_bsu"/>
</dbReference>
<feature type="non-terminal residue" evidence="4">
    <location>
        <position position="1"/>
    </location>
</feature>
<evidence type="ECO:0000313" key="4">
    <source>
        <dbReference type="EMBL" id="ORX79900.1"/>
    </source>
</evidence>
<evidence type="ECO:0000313" key="5">
    <source>
        <dbReference type="Proteomes" id="UP000193920"/>
    </source>
</evidence>